<dbReference type="Proteomes" id="UP001079657">
    <property type="component" value="Unassembled WGS sequence"/>
</dbReference>
<dbReference type="PANTHER" id="PTHR30204:SF69">
    <property type="entry name" value="MERR-FAMILY TRANSCRIPTIONAL REGULATOR"/>
    <property type="match status" value="1"/>
</dbReference>
<sequence>MTNKFLIGDMAKIHNVSTQTLRYYDKIGLLKPKIVDQDNGYRYYTIEQFEQLNTIKYLKFLGMSLNDIKEHLNKRDIKNIMKLLDKQKSLTRKKIQELELIEDKLESKINSIEDCINIEKYETVRIREMFERNIAFEYIKDSDSIVEFELCLKNLQNLFKDNYLMFTGEIGVIVSEDNLNMNRFDKYTAVCILIEDKLKYSNVKKLPAGKYACIYYKGPYKESYKAYEKLLKYLSDNNYEIVGDALEIGLIDCSVVLNEDEYLTEIQIPIK</sequence>
<dbReference type="Pfam" id="PF13411">
    <property type="entry name" value="MerR_1"/>
    <property type="match status" value="1"/>
</dbReference>
<feature type="domain" description="HTH merR-type" evidence="5">
    <location>
        <begin position="4"/>
        <end position="74"/>
    </location>
</feature>
<evidence type="ECO:0000256" key="1">
    <source>
        <dbReference type="ARBA" id="ARBA00022491"/>
    </source>
</evidence>
<dbReference type="InterPro" id="IPR010499">
    <property type="entry name" value="AraC_E-bd"/>
</dbReference>
<comment type="caution">
    <text evidence="6">The sequence shown here is derived from an EMBL/GenBank/DDBJ whole genome shotgun (WGS) entry which is preliminary data.</text>
</comment>
<dbReference type="InterPro" id="IPR011256">
    <property type="entry name" value="Reg_factor_effector_dom_sf"/>
</dbReference>
<accession>A0ABT4CPD1</accession>
<dbReference type="EMBL" id="JAPQES010000001">
    <property type="protein sequence ID" value="MCY6369931.1"/>
    <property type="molecule type" value="Genomic_DNA"/>
</dbReference>
<keyword evidence="4" id="KW-0804">Transcription</keyword>
<dbReference type="Gene3D" id="1.10.1660.10">
    <property type="match status" value="1"/>
</dbReference>
<gene>
    <name evidence="6" type="ORF">OXH55_04740</name>
</gene>
<evidence type="ECO:0000256" key="3">
    <source>
        <dbReference type="ARBA" id="ARBA00023125"/>
    </source>
</evidence>
<protein>
    <submittedName>
        <fullName evidence="6">MerR family transcriptional regulator</fullName>
    </submittedName>
</protein>
<evidence type="ECO:0000313" key="6">
    <source>
        <dbReference type="EMBL" id="MCY6369931.1"/>
    </source>
</evidence>
<evidence type="ECO:0000313" key="7">
    <source>
        <dbReference type="Proteomes" id="UP001079657"/>
    </source>
</evidence>
<keyword evidence="1" id="KW-0678">Repressor</keyword>
<keyword evidence="7" id="KW-1185">Reference proteome</keyword>
<dbReference type="InterPro" id="IPR047057">
    <property type="entry name" value="MerR_fam"/>
</dbReference>
<dbReference type="InterPro" id="IPR029442">
    <property type="entry name" value="GyrI-like"/>
</dbReference>
<evidence type="ECO:0000256" key="2">
    <source>
        <dbReference type="ARBA" id="ARBA00023015"/>
    </source>
</evidence>
<name>A0ABT4CPD1_9CLOT</name>
<dbReference type="RefSeq" id="WP_268048366.1">
    <property type="nucleotide sequence ID" value="NZ_JAPQES010000001.1"/>
</dbReference>
<organism evidence="6 7">
    <name type="scientific">Clostridium ganghwense</name>
    <dbReference type="NCBI Taxonomy" id="312089"/>
    <lineage>
        <taxon>Bacteria</taxon>
        <taxon>Bacillati</taxon>
        <taxon>Bacillota</taxon>
        <taxon>Clostridia</taxon>
        <taxon>Eubacteriales</taxon>
        <taxon>Clostridiaceae</taxon>
        <taxon>Clostridium</taxon>
    </lineage>
</organism>
<keyword evidence="2" id="KW-0805">Transcription regulation</keyword>
<proteinExistence type="predicted"/>
<evidence type="ECO:0000256" key="4">
    <source>
        <dbReference type="ARBA" id="ARBA00023163"/>
    </source>
</evidence>
<evidence type="ECO:0000259" key="5">
    <source>
        <dbReference type="PROSITE" id="PS50937"/>
    </source>
</evidence>
<dbReference type="Pfam" id="PF06445">
    <property type="entry name" value="GyrI-like"/>
    <property type="match status" value="1"/>
</dbReference>
<keyword evidence="3" id="KW-0238">DNA-binding</keyword>
<dbReference type="Gene3D" id="3.20.80.10">
    <property type="entry name" value="Regulatory factor, effector binding domain"/>
    <property type="match status" value="1"/>
</dbReference>
<dbReference type="PANTHER" id="PTHR30204">
    <property type="entry name" value="REDOX-CYCLING DRUG-SENSING TRANSCRIPTIONAL ACTIVATOR SOXR"/>
    <property type="match status" value="1"/>
</dbReference>
<dbReference type="InterPro" id="IPR009061">
    <property type="entry name" value="DNA-bd_dom_put_sf"/>
</dbReference>
<dbReference type="SUPFAM" id="SSF55136">
    <property type="entry name" value="Probable bacterial effector-binding domain"/>
    <property type="match status" value="1"/>
</dbReference>
<dbReference type="SMART" id="SM00871">
    <property type="entry name" value="AraC_E_bind"/>
    <property type="match status" value="1"/>
</dbReference>
<dbReference type="CDD" id="cd01107">
    <property type="entry name" value="HTH_BmrR"/>
    <property type="match status" value="1"/>
</dbReference>
<dbReference type="InterPro" id="IPR000551">
    <property type="entry name" value="MerR-type_HTH_dom"/>
</dbReference>
<dbReference type="SUPFAM" id="SSF46955">
    <property type="entry name" value="Putative DNA-binding domain"/>
    <property type="match status" value="1"/>
</dbReference>
<dbReference type="PROSITE" id="PS50937">
    <property type="entry name" value="HTH_MERR_2"/>
    <property type="match status" value="1"/>
</dbReference>
<reference evidence="6" key="1">
    <citation type="submission" date="2022-12" db="EMBL/GenBank/DDBJ databases">
        <authorList>
            <person name="Wang J."/>
        </authorList>
    </citation>
    <scope>NUCLEOTIDE SEQUENCE</scope>
    <source>
        <strain evidence="6">HY-42-06</strain>
    </source>
</reference>
<dbReference type="SMART" id="SM00422">
    <property type="entry name" value="HTH_MERR"/>
    <property type="match status" value="1"/>
</dbReference>